<comment type="caution">
    <text evidence="3">The sequence shown here is derived from an EMBL/GenBank/DDBJ whole genome shotgun (WGS) entry which is preliminary data.</text>
</comment>
<dbReference type="PRINTS" id="PR00377">
    <property type="entry name" value="IMPHPHTASES"/>
</dbReference>
<evidence type="ECO:0000256" key="2">
    <source>
        <dbReference type="PIRSR" id="PIRSR600760-2"/>
    </source>
</evidence>
<accession>A0A558R1I2</accession>
<evidence type="ECO:0000313" key="3">
    <source>
        <dbReference type="EMBL" id="TVV73230.1"/>
    </source>
</evidence>
<protein>
    <submittedName>
        <fullName evidence="3">Inositol monophosphatase</fullName>
    </submittedName>
</protein>
<dbReference type="OrthoDB" id="9785695at2"/>
<dbReference type="PANTHER" id="PTHR20854:SF4">
    <property type="entry name" value="INOSITOL-1-MONOPHOSPHATASE-RELATED"/>
    <property type="match status" value="1"/>
</dbReference>
<dbReference type="GO" id="GO:0007165">
    <property type="term" value="P:signal transduction"/>
    <property type="evidence" value="ECO:0007669"/>
    <property type="project" value="TreeGrafter"/>
</dbReference>
<organism evidence="3 4">
    <name type="scientific">Alterirhizorhabdus solaris</name>
    <dbReference type="NCBI Taxonomy" id="2529389"/>
    <lineage>
        <taxon>Bacteria</taxon>
        <taxon>Pseudomonadati</taxon>
        <taxon>Pseudomonadota</taxon>
        <taxon>Alphaproteobacteria</taxon>
        <taxon>Sphingomonadales</taxon>
        <taxon>Rhizorhabdaceae</taxon>
        <taxon>Alterirhizorhabdus</taxon>
    </lineage>
</organism>
<dbReference type="AlphaFoldDB" id="A0A558R1I2"/>
<evidence type="ECO:0000313" key="4">
    <source>
        <dbReference type="Proteomes" id="UP000318681"/>
    </source>
</evidence>
<feature type="binding site" evidence="2">
    <location>
        <position position="90"/>
    </location>
    <ligand>
        <name>Mg(2+)</name>
        <dbReference type="ChEBI" id="CHEBI:18420"/>
        <label>2</label>
    </ligand>
</feature>
<dbReference type="RefSeq" id="WP_145152458.1">
    <property type="nucleotide sequence ID" value="NZ_VNIM01000050.1"/>
</dbReference>
<name>A0A558R1I2_9SPHN</name>
<reference evidence="3 4" key="1">
    <citation type="submission" date="2019-07" db="EMBL/GenBank/DDBJ databases">
        <title>Sphingomonas solaris sp. nov., isolated from a solar panel from Boston, Massachusetts.</title>
        <authorList>
            <person name="Tanner K."/>
            <person name="Pascual J."/>
            <person name="Mancuso C."/>
            <person name="Pereto J."/>
            <person name="Khalil A."/>
            <person name="Vilanova C."/>
        </authorList>
    </citation>
    <scope>NUCLEOTIDE SEQUENCE [LARGE SCALE GENOMIC DNA]</scope>
    <source>
        <strain evidence="3 4">R4DWN</strain>
    </source>
</reference>
<keyword evidence="2" id="KW-0460">Magnesium</keyword>
<comment type="similarity">
    <text evidence="1">Belongs to the inositol monophosphatase superfamily.</text>
</comment>
<gene>
    <name evidence="3" type="ORF">FOY91_12685</name>
</gene>
<dbReference type="EMBL" id="VNIM01000050">
    <property type="protein sequence ID" value="TVV73230.1"/>
    <property type="molecule type" value="Genomic_DNA"/>
</dbReference>
<dbReference type="Gene3D" id="3.40.190.80">
    <property type="match status" value="1"/>
</dbReference>
<proteinExistence type="inferred from homology"/>
<feature type="binding site" evidence="2">
    <location>
        <position position="68"/>
    </location>
    <ligand>
        <name>Mg(2+)</name>
        <dbReference type="ChEBI" id="CHEBI:18420"/>
        <label>1</label>
        <note>catalytic</note>
    </ligand>
</feature>
<feature type="binding site" evidence="2">
    <location>
        <position position="92"/>
    </location>
    <ligand>
        <name>Mg(2+)</name>
        <dbReference type="ChEBI" id="CHEBI:18420"/>
        <label>1</label>
        <note>catalytic</note>
    </ligand>
</feature>
<dbReference type="GO" id="GO:0006020">
    <property type="term" value="P:inositol metabolic process"/>
    <property type="evidence" value="ECO:0007669"/>
    <property type="project" value="TreeGrafter"/>
</dbReference>
<dbReference type="PANTHER" id="PTHR20854">
    <property type="entry name" value="INOSITOL MONOPHOSPHATASE"/>
    <property type="match status" value="1"/>
</dbReference>
<dbReference type="GO" id="GO:0008934">
    <property type="term" value="F:inositol monophosphate 1-phosphatase activity"/>
    <property type="evidence" value="ECO:0007669"/>
    <property type="project" value="TreeGrafter"/>
</dbReference>
<dbReference type="Gene3D" id="3.30.540.10">
    <property type="entry name" value="Fructose-1,6-Bisphosphatase, subunit A, domain 1"/>
    <property type="match status" value="1"/>
</dbReference>
<dbReference type="Pfam" id="PF00459">
    <property type="entry name" value="Inositol_P"/>
    <property type="match status" value="1"/>
</dbReference>
<dbReference type="Proteomes" id="UP000318681">
    <property type="component" value="Unassembled WGS sequence"/>
</dbReference>
<feature type="binding site" evidence="2">
    <location>
        <position position="214"/>
    </location>
    <ligand>
        <name>Mg(2+)</name>
        <dbReference type="ChEBI" id="CHEBI:18420"/>
        <label>1</label>
        <note>catalytic</note>
    </ligand>
</feature>
<comment type="cofactor">
    <cofactor evidence="2">
        <name>Mg(2+)</name>
        <dbReference type="ChEBI" id="CHEBI:18420"/>
    </cofactor>
</comment>
<dbReference type="InterPro" id="IPR000760">
    <property type="entry name" value="Inositol_monophosphatase-like"/>
</dbReference>
<dbReference type="GO" id="GO:0046872">
    <property type="term" value="F:metal ion binding"/>
    <property type="evidence" value="ECO:0007669"/>
    <property type="project" value="UniProtKB-KW"/>
</dbReference>
<feature type="binding site" evidence="2">
    <location>
        <position position="93"/>
    </location>
    <ligand>
        <name>Mg(2+)</name>
        <dbReference type="ChEBI" id="CHEBI:18420"/>
        <label>2</label>
    </ligand>
</feature>
<keyword evidence="4" id="KW-1185">Reference proteome</keyword>
<sequence>MHVLHDPVAALLREVADTIVLPRFRNLLEGDVSEKTPGDPVTIADRESEVALHEALTKMLPGSVVVGEEATAADESVLDRIEDSAVWIVDPIDGTANFAAGRAPFAIMVALVEAGTTVAGWIFDPLAGRLCHATLGRGAWIDGAPVRAAGSGGERLIGGISTLFLPSDRRDAIEARAAGRIDMAPIPRCAGEQYPRIVLGVNDFALFERTLPWDHAPGALFLEEAGGAVRRLDGRPYRVGSRETGMMAAASPAIWDEAASILFGAG</sequence>
<evidence type="ECO:0000256" key="1">
    <source>
        <dbReference type="ARBA" id="ARBA00009759"/>
    </source>
</evidence>
<dbReference type="SUPFAM" id="SSF56655">
    <property type="entry name" value="Carbohydrate phosphatase"/>
    <property type="match status" value="1"/>
</dbReference>
<keyword evidence="2" id="KW-0479">Metal-binding</keyword>